<evidence type="ECO:0000313" key="1">
    <source>
        <dbReference type="EMBL" id="KAI9509904.1"/>
    </source>
</evidence>
<comment type="caution">
    <text evidence="1">The sequence shown here is derived from an EMBL/GenBank/DDBJ whole genome shotgun (WGS) entry which is preliminary data.</text>
</comment>
<gene>
    <name evidence="1" type="ORF">F5148DRAFT_677389</name>
</gene>
<evidence type="ECO:0000313" key="2">
    <source>
        <dbReference type="Proteomes" id="UP001207468"/>
    </source>
</evidence>
<keyword evidence="2" id="KW-1185">Reference proteome</keyword>
<sequence>MPHRFPGLETLGVMHPHWHSASPEIQRRLISLYLLSLTSASFKDTASLTATMAFESELHYVRSPQDVAAVLRWGLRHLRLDGDSFGNESGDWTWYHTFAEAERAASYPPEAFSKLLIPQLPAAHTELLLATLDIISSLSTRGDANGSSGSKLSKLFGLWLLISERSVQGDDWTAFYDRWARAGRILEHLFLARIRNDAPNLPRRLTDLIEHYPYDHVSDFPKDDLLPRPRFSTRQYDALFVRLDTEYAAALKPKSHPLRLIADALRAECTNESVTAEDDSLWDAIKKASLIFDASEGPSDAAPAEPIPIFSNVFSDETIRLLSLIPVDVSDKEKSAPTFVLQSPISLGLQRSFSLPETPLSPVSADHGPPPSVRQAHVAPILIANNSTAPTTASPDTPADWLQFSSQGFGAIPDSRDFIAKLWDDDIEVTVPPAPLSRKSSRRAHSRRSSVDTARMSVPPLPAPPPPPISKTTLIAKIKLDEAFIDFWADSLLDPISKRWPPFVLCQLKPLPSSATFSPPTPTWLVIEQRLVSLVPVSPVKEEAETTVPPARPRASSPRPSLRTESSRLSAAFSIASKRFTFFTGGSNDPKSPQDRTARLPQVGEFGEVANVIGDDALAKESREEAGAKVDVGVGAALVVDAAALTVAGAAAAAVAATHEEIAQTPKENVFSAPVLEIARSELAGVSVPKADLVKDEPRHAATTQNGPAQDIHQDEEHRELDLETAATQGPGGADAAMVSSVDSKPVETYSQLPVTEAEITQLEQETVPVVPQMAGRAKAAPPEPETIPLESAPVLEPPAPEPSTAPVVDYATPDEEKDAIFVVSEPVILDGPPMEEPKFSGGPPAETMQALRRARQFRYLFQCPLLLLLRNP</sequence>
<protein>
    <submittedName>
        <fullName evidence="1">Uncharacterized protein</fullName>
    </submittedName>
</protein>
<proteinExistence type="predicted"/>
<dbReference type="Proteomes" id="UP001207468">
    <property type="component" value="Unassembled WGS sequence"/>
</dbReference>
<name>A0ACC0UFR7_9AGAM</name>
<reference evidence="1" key="1">
    <citation type="submission" date="2021-03" db="EMBL/GenBank/DDBJ databases">
        <title>Evolutionary priming and transition to the ectomycorrhizal habit in an iconic lineage of mushroom-forming fungi: is preadaptation a requirement?</title>
        <authorList>
            <consortium name="DOE Joint Genome Institute"/>
            <person name="Looney B.P."/>
            <person name="Miyauchi S."/>
            <person name="Morin E."/>
            <person name="Drula E."/>
            <person name="Courty P.E."/>
            <person name="Chicoki N."/>
            <person name="Fauchery L."/>
            <person name="Kohler A."/>
            <person name="Kuo A."/>
            <person name="LaButti K."/>
            <person name="Pangilinan J."/>
            <person name="Lipzen A."/>
            <person name="Riley R."/>
            <person name="Andreopoulos W."/>
            <person name="He G."/>
            <person name="Johnson J."/>
            <person name="Barry K.W."/>
            <person name="Grigoriev I.V."/>
            <person name="Nagy L."/>
            <person name="Hibbett D."/>
            <person name="Henrissat B."/>
            <person name="Matheny P.B."/>
            <person name="Labbe J."/>
            <person name="Martin A.F."/>
        </authorList>
    </citation>
    <scope>NUCLEOTIDE SEQUENCE</scope>
    <source>
        <strain evidence="1">BPL698</strain>
    </source>
</reference>
<accession>A0ACC0UFR7</accession>
<dbReference type="EMBL" id="JAGFNK010000053">
    <property type="protein sequence ID" value="KAI9509904.1"/>
    <property type="molecule type" value="Genomic_DNA"/>
</dbReference>
<organism evidence="1 2">
    <name type="scientific">Russula earlei</name>
    <dbReference type="NCBI Taxonomy" id="71964"/>
    <lineage>
        <taxon>Eukaryota</taxon>
        <taxon>Fungi</taxon>
        <taxon>Dikarya</taxon>
        <taxon>Basidiomycota</taxon>
        <taxon>Agaricomycotina</taxon>
        <taxon>Agaricomycetes</taxon>
        <taxon>Russulales</taxon>
        <taxon>Russulaceae</taxon>
        <taxon>Russula</taxon>
    </lineage>
</organism>